<name>A0A395LZ06_9BACT</name>
<sequence>MKDRLVKWWAKGLCILGIWMIALSGVSMAQSRTSNMQSQPDFEANLFNFQGENGESSLTLYVRVKYSKLTFLKQRETFTAMYEIVASFLDSRGAMVCEKLWTDTVSTTKYAQTISKDLAREMSFNVNLPPGNYTAVIQFRDKESGRSSEQRRSISVKNFKREEPSISSIMIVRTEFDTAGRVEYSPNLSSVVALSSKEVGPQVYYEVYNAEKYETLTLKYTITQRTRREQVIDTYRRTLTPAGRQTRVLDTLSSQKIKGGDYLLTIGIEDKNQRIIDESSIVFLVRVQGASFLIQDIDKAIEQLEYIATWEEISKMREAKTHEEKVRLFNEFWKRYDPSPGTEENELQLEYYSRIEYANQNFSSYAEGWRTDMGRIFVKYGMPDVIERQPPMMNQRPYEIWEYQQHNLRLIFVDVSGFGNYRLLRPEWDSRNRIR</sequence>
<evidence type="ECO:0000259" key="1">
    <source>
        <dbReference type="Pfam" id="PF20094"/>
    </source>
</evidence>
<organism evidence="2 3">
    <name type="scientific">Candidatus Thermochlorobacter aerophilus</name>
    <dbReference type="NCBI Taxonomy" id="1868324"/>
    <lineage>
        <taxon>Bacteria</taxon>
        <taxon>Pseudomonadati</taxon>
        <taxon>Chlorobiota</taxon>
        <taxon>Chlorobiia</taxon>
        <taxon>Chlorobiales</taxon>
        <taxon>Candidatus Thermochlorobacteriaceae</taxon>
        <taxon>Candidatus Thermochlorobacter</taxon>
    </lineage>
</organism>
<evidence type="ECO:0000313" key="2">
    <source>
        <dbReference type="EMBL" id="RFM23258.1"/>
    </source>
</evidence>
<reference evidence="2 3" key="1">
    <citation type="journal article" date="2011" name="ISME J.">
        <title>Community ecology of hot spring cyanobacterial mats: predominant populations and their functional potential.</title>
        <authorList>
            <person name="Klatt C.G."/>
            <person name="Wood J.M."/>
            <person name="Rusch D.B."/>
            <person name="Bateson M.M."/>
            <person name="Hamamura N."/>
            <person name="Heidelberg J.F."/>
            <person name="Grossman A.R."/>
            <person name="Bhaya D."/>
            <person name="Cohan F.M."/>
            <person name="Kuhl M."/>
            <person name="Bryant D.A."/>
            <person name="Ward D.M."/>
        </authorList>
    </citation>
    <scope>NUCLEOTIDE SEQUENCE [LARGE SCALE GENOMIC DNA]</scope>
    <source>
        <strain evidence="2">OS</strain>
    </source>
</reference>
<dbReference type="InterPro" id="IPR030959">
    <property type="entry name" value="GWxTD_dom"/>
</dbReference>
<comment type="caution">
    <text evidence="2">The sequence shown here is derived from an EMBL/GenBank/DDBJ whole genome shotgun (WGS) entry which is preliminary data.</text>
</comment>
<feature type="domain" description="GWxTD" evidence="1">
    <location>
        <begin position="294"/>
        <end position="407"/>
    </location>
</feature>
<dbReference type="Pfam" id="PF20094">
    <property type="entry name" value="GWxTD_dom"/>
    <property type="match status" value="1"/>
</dbReference>
<gene>
    <name evidence="2" type="ORF">D0433_12350</name>
</gene>
<accession>A0A395LZ06</accession>
<evidence type="ECO:0000313" key="3">
    <source>
        <dbReference type="Proteomes" id="UP000266389"/>
    </source>
</evidence>
<dbReference type="Proteomes" id="UP000266389">
    <property type="component" value="Unassembled WGS sequence"/>
</dbReference>
<proteinExistence type="predicted"/>
<dbReference type="AlphaFoldDB" id="A0A395LZ06"/>
<dbReference type="EMBL" id="PHFL01000068">
    <property type="protein sequence ID" value="RFM23258.1"/>
    <property type="molecule type" value="Genomic_DNA"/>
</dbReference>
<protein>
    <submittedName>
        <fullName evidence="2">GWxTD domain-containing protein</fullName>
    </submittedName>
</protein>
<dbReference type="NCBIfam" id="TIGR04514">
    <property type="entry name" value="GWxTD_dom"/>
    <property type="match status" value="1"/>
</dbReference>